<gene>
    <name evidence="2" type="ORF">ACHAXA_009244</name>
</gene>
<evidence type="ECO:0008006" key="4">
    <source>
        <dbReference type="Google" id="ProtNLM"/>
    </source>
</evidence>
<name>A0ABD3R9P4_9STRA</name>
<evidence type="ECO:0000313" key="3">
    <source>
        <dbReference type="Proteomes" id="UP001530377"/>
    </source>
</evidence>
<feature type="compositionally biased region" description="Basic and acidic residues" evidence="1">
    <location>
        <begin position="357"/>
        <end position="370"/>
    </location>
</feature>
<evidence type="ECO:0000256" key="1">
    <source>
        <dbReference type="SAM" id="MobiDB-lite"/>
    </source>
</evidence>
<accession>A0ABD3R9P4</accession>
<dbReference type="SUPFAM" id="SSF52266">
    <property type="entry name" value="SGNH hydrolase"/>
    <property type="match status" value="1"/>
</dbReference>
<comment type="caution">
    <text evidence="2">The sequence shown here is derived from an EMBL/GenBank/DDBJ whole genome shotgun (WGS) entry which is preliminary data.</text>
</comment>
<evidence type="ECO:0000313" key="2">
    <source>
        <dbReference type="EMBL" id="KAL3809742.1"/>
    </source>
</evidence>
<sequence>MQFDEMRRRQQAIVAANARGKRRSKKFSLLLPQITAPSPHYQRYHPHPHGGGGECIRNNRIRCAFAIIAPLLLMMSYHSGRTSQRGGSASVGVRTKSSSSSGVVGNEWADANDATARDEHWRTNDDKVWGGGGMGDTTSQLDGTARWGADVVEASTTATAVVEDSELIRGGGGGRPFEYTGDIDPTSPRAWPESEVDWWAMHDRLVERVRASDDSPTPLHVLDDVSSSSHLPQLIFYGDSITEGWEGTSLGHRTPRYDEIGNLFNVTFGDGSTWGKRALRSPLLLGIGGSRTYDLIWRIENGEFPRSRLLGKVGGGREGVVGRGRLEGGEKVEGGDNVTEVTGVKDDDEGVNGQVKRKGEGQAAEEEKTNRSRRGLISRMIGRKRDAPRPSRERRDDVVSSSSRTIMLERIYVVLIGTNNIGGGMLPYQTARGIDAVGRTILRLHNETHPPGPGEYDVPAAILLSELLPRKDDHRAIRMCPPRCANVTTSEPYKSFMPAIRKVNGALPEIVDGWRRDFPNSRVVLLSSSIDDARGRSNVTKENDDGDIGRRMGVVNEDGAIDESSSSPNSGDHYTQRVYCGREMFAFDDESEFDIYMPDRLHPNAKGYELWSRCLNKGLAAIVTDNSE</sequence>
<feature type="compositionally biased region" description="Basic and acidic residues" evidence="1">
    <location>
        <begin position="383"/>
        <end position="398"/>
    </location>
</feature>
<dbReference type="Gene3D" id="3.40.50.1110">
    <property type="entry name" value="SGNH hydrolase"/>
    <property type="match status" value="2"/>
</dbReference>
<feature type="compositionally biased region" description="Low complexity" evidence="1">
    <location>
        <begin position="88"/>
        <end position="105"/>
    </location>
</feature>
<feature type="region of interest" description="Disordered" evidence="1">
    <location>
        <begin position="320"/>
        <end position="400"/>
    </location>
</feature>
<dbReference type="AlphaFoldDB" id="A0ABD3R9P4"/>
<dbReference type="EMBL" id="JALLPB020000381">
    <property type="protein sequence ID" value="KAL3809742.1"/>
    <property type="molecule type" value="Genomic_DNA"/>
</dbReference>
<feature type="region of interest" description="Disordered" evidence="1">
    <location>
        <begin position="167"/>
        <end position="191"/>
    </location>
</feature>
<organism evidence="2 3">
    <name type="scientific">Cyclostephanos tholiformis</name>
    <dbReference type="NCBI Taxonomy" id="382380"/>
    <lineage>
        <taxon>Eukaryota</taxon>
        <taxon>Sar</taxon>
        <taxon>Stramenopiles</taxon>
        <taxon>Ochrophyta</taxon>
        <taxon>Bacillariophyta</taxon>
        <taxon>Coscinodiscophyceae</taxon>
        <taxon>Thalassiosirophycidae</taxon>
        <taxon>Stephanodiscales</taxon>
        <taxon>Stephanodiscaceae</taxon>
        <taxon>Cyclostephanos</taxon>
    </lineage>
</organism>
<dbReference type="PANTHER" id="PTHR11852">
    <property type="entry name" value="PLATELET-ACTIVATING FACTOR ACETYLHYDROLASE"/>
    <property type="match status" value="1"/>
</dbReference>
<proteinExistence type="predicted"/>
<feature type="compositionally biased region" description="Basic and acidic residues" evidence="1">
    <location>
        <begin position="324"/>
        <end position="334"/>
    </location>
</feature>
<reference evidence="2 3" key="1">
    <citation type="submission" date="2024-10" db="EMBL/GenBank/DDBJ databases">
        <title>Updated reference genomes for cyclostephanoid diatoms.</title>
        <authorList>
            <person name="Roberts W.R."/>
            <person name="Alverson A.J."/>
        </authorList>
    </citation>
    <scope>NUCLEOTIDE SEQUENCE [LARGE SCALE GENOMIC DNA]</scope>
    <source>
        <strain evidence="2 3">AJA228-03</strain>
    </source>
</reference>
<keyword evidence="3" id="KW-1185">Reference proteome</keyword>
<protein>
    <recommendedName>
        <fullName evidence="4">SGNH hydrolase-type esterase domain-containing protein</fullName>
    </recommendedName>
</protein>
<dbReference type="Proteomes" id="UP001530377">
    <property type="component" value="Unassembled WGS sequence"/>
</dbReference>
<feature type="region of interest" description="Disordered" evidence="1">
    <location>
        <begin position="83"/>
        <end position="106"/>
    </location>
</feature>
<dbReference type="InterPro" id="IPR036514">
    <property type="entry name" value="SGNH_hydro_sf"/>
</dbReference>
<dbReference type="PANTHER" id="PTHR11852:SF0">
    <property type="entry name" value="PLATELET-ACTIVATING FACTOR ACETYLHYDROLASE IB SUBUNIT BETA HOMOLOG"/>
    <property type="match status" value="1"/>
</dbReference>